<evidence type="ECO:0000313" key="3">
    <source>
        <dbReference type="EMBL" id="GFJ83899.1"/>
    </source>
</evidence>
<dbReference type="Proteomes" id="UP000482800">
    <property type="component" value="Unassembled WGS sequence"/>
</dbReference>
<name>A0A6V8KNY7_9ACTN</name>
<dbReference type="SUPFAM" id="SSF51197">
    <property type="entry name" value="Clavaminate synthase-like"/>
    <property type="match status" value="1"/>
</dbReference>
<evidence type="ECO:0000256" key="2">
    <source>
        <dbReference type="SAM" id="MobiDB-lite"/>
    </source>
</evidence>
<dbReference type="RefSeq" id="WP_173066913.1">
    <property type="nucleotide sequence ID" value="NZ_BAABGO010000030.1"/>
</dbReference>
<dbReference type="EMBL" id="BLPF01000003">
    <property type="protein sequence ID" value="GFJ83899.1"/>
    <property type="molecule type" value="Genomic_DNA"/>
</dbReference>
<keyword evidence="1" id="KW-0560">Oxidoreductase</keyword>
<feature type="region of interest" description="Disordered" evidence="2">
    <location>
        <begin position="93"/>
        <end position="112"/>
    </location>
</feature>
<comment type="caution">
    <text evidence="3">The sequence shown here is derived from an EMBL/GenBank/DDBJ whole genome shotgun (WGS) entry which is preliminary data.</text>
</comment>
<dbReference type="Gene3D" id="3.60.130.10">
    <property type="entry name" value="Clavaminate synthase-like"/>
    <property type="match status" value="1"/>
</dbReference>
<organism evidence="3 4">
    <name type="scientific">Phytohabitans houttuyneae</name>
    <dbReference type="NCBI Taxonomy" id="1076126"/>
    <lineage>
        <taxon>Bacteria</taxon>
        <taxon>Bacillati</taxon>
        <taxon>Actinomycetota</taxon>
        <taxon>Actinomycetes</taxon>
        <taxon>Micromonosporales</taxon>
        <taxon>Micromonosporaceae</taxon>
    </lineage>
</organism>
<sequence length="400" mass="43643">MAEWIDYRTANPARFDRDVITPIPAASIVPISAVEHTSLLESAMTIPACPYIPEQREDFIAAAREASRKILSSATRSAATAVLDSGPGALLLEHLPVDPGEPPSPAAGGSLDPGHKSTFVSEFVCVALSVLVDAEIFNFRQEGRGSAPLFDNVVPIESMRLQRGAGGFANNFPFHCDSTWHRMRPDYLALIGVRAAPQAWTLSCSVVDLVQTETARRMPLESFRLKPPQLYTQMAEQGIPLGTPEWRMMDPVDAAATELNVNFNGTDCADPAAVEWLAELEELVEARATGCLLGPGNALLLNNRRVCHTRTGYTPTFGAQARWFVRANFKRALWDQLPADDHHAAPVMRKNGWLDDAGRLTEAFLPFVENPARVAGLTGEAKEVAAQALHYTPVPRSRLV</sequence>
<keyword evidence="4" id="KW-1185">Reference proteome</keyword>
<dbReference type="AlphaFoldDB" id="A0A6V8KNY7"/>
<dbReference type="InterPro" id="IPR042098">
    <property type="entry name" value="TauD-like_sf"/>
</dbReference>
<reference evidence="3 4" key="1">
    <citation type="submission" date="2020-03" db="EMBL/GenBank/DDBJ databases">
        <title>Whole genome shotgun sequence of Phytohabitans houttuyneae NBRC 108639.</title>
        <authorList>
            <person name="Komaki H."/>
            <person name="Tamura T."/>
        </authorList>
    </citation>
    <scope>NUCLEOTIDE SEQUENCE [LARGE SCALE GENOMIC DNA]</scope>
    <source>
        <strain evidence="3 4">NBRC 108639</strain>
    </source>
</reference>
<dbReference type="GO" id="GO:0016491">
    <property type="term" value="F:oxidoreductase activity"/>
    <property type="evidence" value="ECO:0007669"/>
    <property type="project" value="UniProtKB-KW"/>
</dbReference>
<reference evidence="3 4" key="2">
    <citation type="submission" date="2020-03" db="EMBL/GenBank/DDBJ databases">
        <authorList>
            <person name="Ichikawa N."/>
            <person name="Kimura A."/>
            <person name="Kitahashi Y."/>
            <person name="Uohara A."/>
        </authorList>
    </citation>
    <scope>NUCLEOTIDE SEQUENCE [LARGE SCALE GENOMIC DNA]</scope>
    <source>
        <strain evidence="3 4">NBRC 108639</strain>
    </source>
</reference>
<evidence type="ECO:0008006" key="5">
    <source>
        <dbReference type="Google" id="ProtNLM"/>
    </source>
</evidence>
<gene>
    <name evidence="3" type="ORF">Phou_080790</name>
</gene>
<proteinExistence type="predicted"/>
<protein>
    <recommendedName>
        <fullName evidence="5">TauD/TfdA-like domain-containing protein</fullName>
    </recommendedName>
</protein>
<accession>A0A6V8KNY7</accession>
<evidence type="ECO:0000256" key="1">
    <source>
        <dbReference type="ARBA" id="ARBA00023002"/>
    </source>
</evidence>
<evidence type="ECO:0000313" key="4">
    <source>
        <dbReference type="Proteomes" id="UP000482800"/>
    </source>
</evidence>